<dbReference type="GO" id="GO:0000964">
    <property type="term" value="P:mitochondrial RNA 5'-end processing"/>
    <property type="evidence" value="ECO:0007669"/>
    <property type="project" value="TreeGrafter"/>
</dbReference>
<accession>A0A0C9V6C3</accession>
<feature type="compositionally biased region" description="Low complexity" evidence="1">
    <location>
        <begin position="40"/>
        <end position="49"/>
    </location>
</feature>
<sequence>MKILQTSHGIARLALVVAGRRVTQRFHARLFHASLASRAEASPASASVPAPAPTIPPKPPKAAPKKPAAKKPPLKKKPKKPPPPPKSKLKLLPKPKPTPKKPKRKLPLVTHASLAHNTSIRDAVLKNLGDGAYADRHGQPSPELRAFVRGMTEKLAVKEKEVGIGSGNGFKGEEWSAGWGKDELAPPPLEDGAAGPSSLFERLKPTHPHPLAYTRRTEGSIRDPDEGVAGEECKSILQDIDSPSEHKPIARLAHGLDRVLFNQGVHWLQDPRSRVYNFPPWLESIPKVTDFAFEKIQGFVKSSSDTDLHTLAKRHNRPFTGSTSSLTGLLSHVYFLISGDRDVDMSPLSRAFTHEATNFTPGQRMPTSVVLNHKEGVWSIDADKADEIAEKNVLTWMGTMLEKFLTVPEGEFRTLLRTSPAPALEEDGESKDTRREAYRYAMSDCFVMRSQLDCVDSRLPGTGVFDIKTRAAVPIRLDVLNYEENSGYLIKTLTGPLESFEKEYYDLIRTRPFVTLPVFTPLFRLSRPSLPFPSLSSLIQTQPPPHSFQVRIGAMDGVLVAYHNTSRIFGFQYVSLEEMEARLYGSAGNGTRVFNKCLELLERVLGDVVGVYGQRSVRCTFETRERFNQLNVFIEPADWDEVAEGGAPCPITQLNVEVGCFVDGEKVKGGLGVGCGRPWHLEYTITQPTLSQTDIRTNLAASQSRQFRAMNFPAGIESVEAARARWESLDYGGTRREAEDGVSPAIGGGVEGGEAVGEARGTEQGPVSPPSTAYRPMEFRPPNEAIVRLRQLAREGRDESLRAEAEAEGREKVVWGAVDAFGGAEEGSEVLVEGCAESADEDGNRSITEDVDGVAVEFAESMLGDVGPPTPEDPLADVVDAEGVVLEDADVEDVCEAGVVWDHRPVKVATSASG</sequence>
<dbReference type="Proteomes" id="UP000053820">
    <property type="component" value="Unassembled WGS sequence"/>
</dbReference>
<gene>
    <name evidence="2" type="ORF">HYDPIDRAFT_31659</name>
</gene>
<name>A0A0C9V6C3_9AGAM</name>
<evidence type="ECO:0000313" key="2">
    <source>
        <dbReference type="EMBL" id="KIJ61149.1"/>
    </source>
</evidence>
<feature type="compositionally biased region" description="Gly residues" evidence="1">
    <location>
        <begin position="746"/>
        <end position="755"/>
    </location>
</feature>
<proteinExistence type="predicted"/>
<dbReference type="PANTHER" id="PTHR31014:SF0">
    <property type="entry name" value="MITOCHONDRIAL TRANSLATION SYSTEM COMPONENT PET127-RELATED"/>
    <property type="match status" value="1"/>
</dbReference>
<dbReference type="OrthoDB" id="10249045at2759"/>
<dbReference type="EMBL" id="KN839865">
    <property type="protein sequence ID" value="KIJ61149.1"/>
    <property type="molecule type" value="Genomic_DNA"/>
</dbReference>
<dbReference type="AlphaFoldDB" id="A0A0C9V6C3"/>
<feature type="compositionally biased region" description="Pro residues" evidence="1">
    <location>
        <begin position="50"/>
        <end position="62"/>
    </location>
</feature>
<dbReference type="HOGENOM" id="CLU_003477_2_0_1"/>
<evidence type="ECO:0000256" key="1">
    <source>
        <dbReference type="SAM" id="MobiDB-lite"/>
    </source>
</evidence>
<reference evidence="2 3" key="1">
    <citation type="submission" date="2014-04" db="EMBL/GenBank/DDBJ databases">
        <title>Evolutionary Origins and Diversification of the Mycorrhizal Mutualists.</title>
        <authorList>
            <consortium name="DOE Joint Genome Institute"/>
            <consortium name="Mycorrhizal Genomics Consortium"/>
            <person name="Kohler A."/>
            <person name="Kuo A."/>
            <person name="Nagy L.G."/>
            <person name="Floudas D."/>
            <person name="Copeland A."/>
            <person name="Barry K.W."/>
            <person name="Cichocki N."/>
            <person name="Veneault-Fourrey C."/>
            <person name="LaButti K."/>
            <person name="Lindquist E.A."/>
            <person name="Lipzen A."/>
            <person name="Lundell T."/>
            <person name="Morin E."/>
            <person name="Murat C."/>
            <person name="Riley R."/>
            <person name="Ohm R."/>
            <person name="Sun H."/>
            <person name="Tunlid A."/>
            <person name="Henrissat B."/>
            <person name="Grigoriev I.V."/>
            <person name="Hibbett D.S."/>
            <person name="Martin F."/>
        </authorList>
    </citation>
    <scope>NUCLEOTIDE SEQUENCE [LARGE SCALE GENOMIC DNA]</scope>
    <source>
        <strain evidence="2 3">MD-312</strain>
    </source>
</reference>
<evidence type="ECO:0008006" key="4">
    <source>
        <dbReference type="Google" id="ProtNLM"/>
    </source>
</evidence>
<dbReference type="Pfam" id="PF08634">
    <property type="entry name" value="Pet127"/>
    <property type="match status" value="2"/>
</dbReference>
<keyword evidence="3" id="KW-1185">Reference proteome</keyword>
<evidence type="ECO:0000313" key="3">
    <source>
        <dbReference type="Proteomes" id="UP000053820"/>
    </source>
</evidence>
<feature type="compositionally biased region" description="Basic residues" evidence="1">
    <location>
        <begin position="87"/>
        <end position="106"/>
    </location>
</feature>
<feature type="region of interest" description="Disordered" evidence="1">
    <location>
        <begin position="40"/>
        <end position="114"/>
    </location>
</feature>
<protein>
    <recommendedName>
        <fullName evidence="4">Pet127-domain-containing protein</fullName>
    </recommendedName>
</protein>
<dbReference type="InterPro" id="IPR013943">
    <property type="entry name" value="Pet127"/>
</dbReference>
<feature type="compositionally biased region" description="Basic residues" evidence="1">
    <location>
        <begin position="63"/>
        <end position="80"/>
    </location>
</feature>
<dbReference type="PANTHER" id="PTHR31014">
    <property type="entry name" value="MITOCHONDRIAL TRANSLATION SYSTEM COMPONENT PET127-RELATED"/>
    <property type="match status" value="1"/>
</dbReference>
<dbReference type="GO" id="GO:0005740">
    <property type="term" value="C:mitochondrial envelope"/>
    <property type="evidence" value="ECO:0007669"/>
    <property type="project" value="TreeGrafter"/>
</dbReference>
<organism evidence="2 3">
    <name type="scientific">Hydnomerulius pinastri MD-312</name>
    <dbReference type="NCBI Taxonomy" id="994086"/>
    <lineage>
        <taxon>Eukaryota</taxon>
        <taxon>Fungi</taxon>
        <taxon>Dikarya</taxon>
        <taxon>Basidiomycota</taxon>
        <taxon>Agaricomycotina</taxon>
        <taxon>Agaricomycetes</taxon>
        <taxon>Agaricomycetidae</taxon>
        <taxon>Boletales</taxon>
        <taxon>Boletales incertae sedis</taxon>
        <taxon>Leucogyrophana</taxon>
    </lineage>
</organism>
<feature type="region of interest" description="Disordered" evidence="1">
    <location>
        <begin position="735"/>
        <end position="778"/>
    </location>
</feature>